<evidence type="ECO:0008006" key="3">
    <source>
        <dbReference type="Google" id="ProtNLM"/>
    </source>
</evidence>
<organism evidence="1 2">
    <name type="scientific">Kribbella kalugense</name>
    <dbReference type="NCBI Taxonomy" id="2512221"/>
    <lineage>
        <taxon>Bacteria</taxon>
        <taxon>Bacillati</taxon>
        <taxon>Actinomycetota</taxon>
        <taxon>Actinomycetes</taxon>
        <taxon>Propionibacteriales</taxon>
        <taxon>Kribbellaceae</taxon>
        <taxon>Kribbella</taxon>
    </lineage>
</organism>
<accession>A0A4R8A1N7</accession>
<evidence type="ECO:0000313" key="2">
    <source>
        <dbReference type="Proteomes" id="UP000295447"/>
    </source>
</evidence>
<protein>
    <recommendedName>
        <fullName evidence="3">DUF3892 domain-containing protein</fullName>
    </recommendedName>
</protein>
<keyword evidence="2" id="KW-1185">Reference proteome</keyword>
<dbReference type="AlphaFoldDB" id="A0A4R8A1N7"/>
<dbReference type="RefSeq" id="WP_134119606.1">
    <property type="nucleotide sequence ID" value="NZ_SODF01000001.1"/>
</dbReference>
<dbReference type="Proteomes" id="UP000295447">
    <property type="component" value="Unassembled WGS sequence"/>
</dbReference>
<comment type="caution">
    <text evidence="1">The sequence shown here is derived from an EMBL/GenBank/DDBJ whole genome shotgun (WGS) entry which is preliminary data.</text>
</comment>
<sequence length="113" mass="12658">MASLASYRTLYVTAVGLDGEPDLAHIAAVRWDPGSLDPEESSLADFVRWLDQGAGRAFVRRADGTRGPQVRVGADGSRRYLRSRADEVSEQDELLLLPAWQLHRPTKRHSIFR</sequence>
<proteinExistence type="predicted"/>
<evidence type="ECO:0000313" key="1">
    <source>
        <dbReference type="EMBL" id="TDW24429.1"/>
    </source>
</evidence>
<dbReference type="EMBL" id="SODF01000001">
    <property type="protein sequence ID" value="TDW24429.1"/>
    <property type="molecule type" value="Genomic_DNA"/>
</dbReference>
<gene>
    <name evidence="1" type="ORF">EV650_3308</name>
</gene>
<dbReference type="OrthoDB" id="3825317at2"/>
<name>A0A4R8A1N7_9ACTN</name>
<reference evidence="1 2" key="1">
    <citation type="submission" date="2019-03" db="EMBL/GenBank/DDBJ databases">
        <title>Genomic Encyclopedia of Type Strains, Phase III (KMG-III): the genomes of soil and plant-associated and newly described type strains.</title>
        <authorList>
            <person name="Whitman W."/>
        </authorList>
    </citation>
    <scope>NUCLEOTIDE SEQUENCE [LARGE SCALE GENOMIC DNA]</scope>
    <source>
        <strain evidence="1 2">VKM Ac-2570</strain>
    </source>
</reference>